<evidence type="ECO:0000256" key="5">
    <source>
        <dbReference type="ARBA" id="ARBA00022692"/>
    </source>
</evidence>
<organism evidence="9 10">
    <name type="scientific">Ruminococcus gauvreauii</name>
    <dbReference type="NCBI Taxonomy" id="438033"/>
    <lineage>
        <taxon>Bacteria</taxon>
        <taxon>Bacillati</taxon>
        <taxon>Bacillota</taxon>
        <taxon>Clostridia</taxon>
        <taxon>Eubacteriales</taxon>
        <taxon>Oscillospiraceae</taxon>
        <taxon>Ruminococcus</taxon>
    </lineage>
</organism>
<feature type="transmembrane region" description="Helical" evidence="8">
    <location>
        <begin position="59"/>
        <end position="81"/>
    </location>
</feature>
<dbReference type="InterPro" id="IPR011606">
    <property type="entry name" value="Brnchd-chn_aa_trnsp_permease"/>
</dbReference>
<feature type="transmembrane region" description="Helical" evidence="8">
    <location>
        <begin position="204"/>
        <end position="225"/>
    </location>
</feature>
<evidence type="ECO:0000256" key="4">
    <source>
        <dbReference type="ARBA" id="ARBA00022475"/>
    </source>
</evidence>
<evidence type="ECO:0000256" key="1">
    <source>
        <dbReference type="ARBA" id="ARBA00004651"/>
    </source>
</evidence>
<dbReference type="PANTHER" id="PTHR34979:SF1">
    <property type="entry name" value="INNER MEMBRANE PROTEIN YGAZ"/>
    <property type="match status" value="1"/>
</dbReference>
<dbReference type="RefSeq" id="WP_028527393.1">
    <property type="nucleotide sequence ID" value="NZ_CABLBR010000001.1"/>
</dbReference>
<dbReference type="Proteomes" id="UP001060164">
    <property type="component" value="Chromosome"/>
</dbReference>
<keyword evidence="5 8" id="KW-0812">Transmembrane</keyword>
<protein>
    <submittedName>
        <fullName evidence="9">AzlC family ABC transporter permease</fullName>
    </submittedName>
</protein>
<keyword evidence="4" id="KW-1003">Cell membrane</keyword>
<gene>
    <name evidence="9" type="ORF">NQ502_15985</name>
</gene>
<evidence type="ECO:0000256" key="8">
    <source>
        <dbReference type="SAM" id="Phobius"/>
    </source>
</evidence>
<evidence type="ECO:0000256" key="2">
    <source>
        <dbReference type="ARBA" id="ARBA00010735"/>
    </source>
</evidence>
<feature type="transmembrane region" description="Helical" evidence="8">
    <location>
        <begin position="152"/>
        <end position="173"/>
    </location>
</feature>
<evidence type="ECO:0000256" key="6">
    <source>
        <dbReference type="ARBA" id="ARBA00022989"/>
    </source>
</evidence>
<reference evidence="9" key="1">
    <citation type="journal article" date="2022" name="Cell">
        <title>Design, construction, and in vivo augmentation of a complex gut microbiome.</title>
        <authorList>
            <person name="Cheng A.G."/>
            <person name="Ho P.Y."/>
            <person name="Aranda-Diaz A."/>
            <person name="Jain S."/>
            <person name="Yu F.B."/>
            <person name="Meng X."/>
            <person name="Wang M."/>
            <person name="Iakiviak M."/>
            <person name="Nagashima K."/>
            <person name="Zhao A."/>
            <person name="Murugkar P."/>
            <person name="Patil A."/>
            <person name="Atabakhsh K."/>
            <person name="Weakley A."/>
            <person name="Yan J."/>
            <person name="Brumbaugh A.R."/>
            <person name="Higginbottom S."/>
            <person name="Dimas A."/>
            <person name="Shiver A.L."/>
            <person name="Deutschbauer A."/>
            <person name="Neff N."/>
            <person name="Sonnenburg J.L."/>
            <person name="Huang K.C."/>
            <person name="Fischbach M.A."/>
        </authorList>
    </citation>
    <scope>NUCLEOTIDE SEQUENCE</scope>
    <source>
        <strain evidence="9">DSM 19829</strain>
    </source>
</reference>
<feature type="transmembrane region" description="Helical" evidence="8">
    <location>
        <begin position="12"/>
        <end position="39"/>
    </location>
</feature>
<sequence length="234" mass="25202">MREWQRGVRDGLPICFGYFAVSFAFGIQARAVGMTAFQAVLMSVTNLTSAGQFASLDTIAASATYFEMAFLQLVINMRYFLMSCSLSQKLSSEMNPIHRFFMAYGVTDEIFGVSVCRPGTLSPWYSYGLMSAAVPGWGLGTLVGVICGNVLPVSIINALGIAIYGMFLAVILPAAKKDRVVAGVVVCAMILGCVMRYTPGLREISSGMQIIMIILIVAGAAAWLFPRKETENAG</sequence>
<name>A0ABY5VE06_9FIRM</name>
<feature type="transmembrane region" description="Helical" evidence="8">
    <location>
        <begin position="180"/>
        <end position="198"/>
    </location>
</feature>
<feature type="transmembrane region" description="Helical" evidence="8">
    <location>
        <begin position="124"/>
        <end position="146"/>
    </location>
</feature>
<dbReference type="EMBL" id="CP102290">
    <property type="protein sequence ID" value="UWP58854.1"/>
    <property type="molecule type" value="Genomic_DNA"/>
</dbReference>
<comment type="subcellular location">
    <subcellularLocation>
        <location evidence="1">Cell membrane</location>
        <topology evidence="1">Multi-pass membrane protein</topology>
    </subcellularLocation>
</comment>
<evidence type="ECO:0000313" key="10">
    <source>
        <dbReference type="Proteomes" id="UP001060164"/>
    </source>
</evidence>
<evidence type="ECO:0000313" key="9">
    <source>
        <dbReference type="EMBL" id="UWP58854.1"/>
    </source>
</evidence>
<keyword evidence="3" id="KW-0813">Transport</keyword>
<keyword evidence="6 8" id="KW-1133">Transmembrane helix</keyword>
<comment type="similarity">
    <text evidence="2">Belongs to the AzlC family.</text>
</comment>
<keyword evidence="7 8" id="KW-0472">Membrane</keyword>
<evidence type="ECO:0000256" key="3">
    <source>
        <dbReference type="ARBA" id="ARBA00022448"/>
    </source>
</evidence>
<accession>A0ABY5VE06</accession>
<dbReference type="Pfam" id="PF03591">
    <property type="entry name" value="AzlC"/>
    <property type="match status" value="1"/>
</dbReference>
<keyword evidence="10" id="KW-1185">Reference proteome</keyword>
<evidence type="ECO:0000256" key="7">
    <source>
        <dbReference type="ARBA" id="ARBA00023136"/>
    </source>
</evidence>
<proteinExistence type="inferred from homology"/>
<dbReference type="PANTHER" id="PTHR34979">
    <property type="entry name" value="INNER MEMBRANE PROTEIN YGAZ"/>
    <property type="match status" value="1"/>
</dbReference>